<evidence type="ECO:0000313" key="2">
    <source>
        <dbReference type="EMBL" id="MFM1524394.1"/>
    </source>
</evidence>
<name>A0ABW9F4L4_9FIRM</name>
<evidence type="ECO:0000256" key="1">
    <source>
        <dbReference type="SAM" id="Phobius"/>
    </source>
</evidence>
<organism evidence="2 3">
    <name type="scientific">Helcococcus bovis</name>
    <dbReference type="NCBI Taxonomy" id="3153252"/>
    <lineage>
        <taxon>Bacteria</taxon>
        <taxon>Bacillati</taxon>
        <taxon>Bacillota</taxon>
        <taxon>Tissierellia</taxon>
        <taxon>Tissierellales</taxon>
        <taxon>Peptoniphilaceae</taxon>
        <taxon>Helcococcus</taxon>
    </lineage>
</organism>
<keyword evidence="1" id="KW-0472">Membrane</keyword>
<keyword evidence="1" id="KW-0812">Transmembrane</keyword>
<protein>
    <recommendedName>
        <fullName evidence="4">ABC transporter permease</fullName>
    </recommendedName>
</protein>
<feature type="transmembrane region" description="Helical" evidence="1">
    <location>
        <begin position="225"/>
        <end position="245"/>
    </location>
</feature>
<reference evidence="2 3" key="1">
    <citation type="journal article" date="2024" name="Front. Microbiol.">
        <title>Pangenomic and biochemical analyses of Helcococcus ovis reveal widespread tetracycline resistance and a novel bacterial species, Helcococcus bovis.</title>
        <authorList>
            <person name="Cunha F."/>
            <person name="Zhai Y."/>
            <person name="Casaro S."/>
            <person name="Jones K.L."/>
            <person name="Hernandez M."/>
            <person name="Bisinotto R.S."/>
            <person name="Kariyawasam S."/>
            <person name="Brown M.B."/>
            <person name="Phillips A."/>
            <person name="Jeong K.C."/>
            <person name="Galvao K.N."/>
        </authorList>
    </citation>
    <scope>NUCLEOTIDE SEQUENCE [LARGE SCALE GENOMIC DNA]</scope>
    <source>
        <strain evidence="2 3">KG197</strain>
    </source>
</reference>
<dbReference type="RefSeq" id="WP_408105532.1">
    <property type="nucleotide sequence ID" value="NZ_JBFNFH010000002.1"/>
</dbReference>
<dbReference type="Proteomes" id="UP001629536">
    <property type="component" value="Unassembled WGS sequence"/>
</dbReference>
<proteinExistence type="predicted"/>
<dbReference type="EMBL" id="JBFNFH010000002">
    <property type="protein sequence ID" value="MFM1524394.1"/>
    <property type="molecule type" value="Genomic_DNA"/>
</dbReference>
<sequence length="342" mass="40118">MKLNRNILILIFIINLSLILGFNYIVSRALYNNKYQMPPNHFEFVATKDNLNIEYEKLNKFNRYGDLIFIAETKDEKLIGLYDPDNKYYAESTKILNPYEYRYFSENDYKNGIDVGVYIGLIDDILYSSNFDISSLDSKYNTEVINYFDYNSAIYEKPIEIVKNLFALDAKDITKIYVIDEDENLKKNKIVNFMNDYNYDLVKTNHFKTIKEAIGLLFNGRRYDVFMISSLLSIILVLILSLALYSKTKYKDIYVSQIHGASRFSYILNLFKSNIVRLIFIIASSTVLPALYLKLIHEYMLNLSIIFIINIFLLLFILFFLSLETIIVFKHVSKLGESNELQ</sequence>
<accession>A0ABW9F4L4</accession>
<evidence type="ECO:0008006" key="4">
    <source>
        <dbReference type="Google" id="ProtNLM"/>
    </source>
</evidence>
<feature type="transmembrane region" description="Helical" evidence="1">
    <location>
        <begin position="305"/>
        <end position="329"/>
    </location>
</feature>
<comment type="caution">
    <text evidence="2">The sequence shown here is derived from an EMBL/GenBank/DDBJ whole genome shotgun (WGS) entry which is preliminary data.</text>
</comment>
<keyword evidence="3" id="KW-1185">Reference proteome</keyword>
<feature type="transmembrane region" description="Helical" evidence="1">
    <location>
        <begin position="6"/>
        <end position="26"/>
    </location>
</feature>
<keyword evidence="1" id="KW-1133">Transmembrane helix</keyword>
<evidence type="ECO:0000313" key="3">
    <source>
        <dbReference type="Proteomes" id="UP001629536"/>
    </source>
</evidence>
<feature type="transmembrane region" description="Helical" evidence="1">
    <location>
        <begin position="275"/>
        <end position="293"/>
    </location>
</feature>
<gene>
    <name evidence="2" type="ORF">ABGF40_01755</name>
</gene>